<dbReference type="EMBL" id="AP029612">
    <property type="protein sequence ID" value="BFG70356.1"/>
    <property type="molecule type" value="Genomic_DNA"/>
</dbReference>
<dbReference type="GO" id="GO:0005976">
    <property type="term" value="P:polysaccharide metabolic process"/>
    <property type="evidence" value="ECO:0007669"/>
    <property type="project" value="InterPro"/>
</dbReference>
<dbReference type="InterPro" id="IPR011051">
    <property type="entry name" value="RmlC_Cupin_sf"/>
</dbReference>
<feature type="domain" description="Mannose-6-phosphate isomerase type II C-terminal" evidence="1">
    <location>
        <begin position="58"/>
        <end position="158"/>
    </location>
</feature>
<accession>A0AAT9GI48</accession>
<dbReference type="InterPro" id="IPR014710">
    <property type="entry name" value="RmlC-like_jellyroll"/>
</dbReference>
<organism evidence="2">
    <name type="scientific">Sediminibacterium sp. KACHI17</name>
    <dbReference type="NCBI Taxonomy" id="1751071"/>
    <lineage>
        <taxon>Bacteria</taxon>
        <taxon>Pseudomonadati</taxon>
        <taxon>Bacteroidota</taxon>
        <taxon>Chitinophagia</taxon>
        <taxon>Chitinophagales</taxon>
        <taxon>Chitinophagaceae</taxon>
        <taxon>Sediminibacterium</taxon>
    </lineage>
</organism>
<proteinExistence type="predicted"/>
<evidence type="ECO:0000313" key="2">
    <source>
        <dbReference type="EMBL" id="BFG70356.1"/>
    </source>
</evidence>
<dbReference type="SUPFAM" id="SSF51182">
    <property type="entry name" value="RmlC-like cupins"/>
    <property type="match status" value="1"/>
</dbReference>
<dbReference type="Pfam" id="PF01050">
    <property type="entry name" value="MannoseP_isomer"/>
    <property type="match status" value="1"/>
</dbReference>
<dbReference type="AlphaFoldDB" id="A0AAT9GI48"/>
<reference evidence="2" key="1">
    <citation type="submission" date="2024-02" db="EMBL/GenBank/DDBJ databases">
        <title>Sediminibacterium planktonica sp. nov. and Sediminibacterium longus sp. nov., isolated from surface lake and river water.</title>
        <authorList>
            <person name="Watanabe K."/>
            <person name="Takemine S."/>
            <person name="Ishii Y."/>
            <person name="Ogata Y."/>
            <person name="Shindo C."/>
            <person name="Suda W."/>
        </authorList>
    </citation>
    <scope>NUCLEOTIDE SEQUENCE</scope>
    <source>
        <strain evidence="2">KACHI17</strain>
    </source>
</reference>
<protein>
    <recommendedName>
        <fullName evidence="1">Mannose-6-phosphate isomerase type II C-terminal domain-containing protein</fullName>
    </recommendedName>
</protein>
<gene>
    <name evidence="2" type="ORF">KACHI17_12370</name>
</gene>
<dbReference type="RefSeq" id="WP_353550638.1">
    <property type="nucleotide sequence ID" value="NZ_AP029612.1"/>
</dbReference>
<name>A0AAT9GI48_9BACT</name>
<dbReference type="InterPro" id="IPR001538">
    <property type="entry name" value="Man6P_isomerase-2_C"/>
</dbReference>
<sequence>MGTSIFDKILLSLESNGFVIDSYDFNRPWGGFFVIEESQAQIFANRFFNGLSVDGLRIAGKLSPKILVVKPGARLSWQYHHRRAERWRVVEGKVAVMTSDTDAEGEIHTLNVGDEIILRQGERHRLIGLDDWGVVAEFWQHTDGEHPSDEEDIVRVQDDYGR</sequence>
<evidence type="ECO:0000259" key="1">
    <source>
        <dbReference type="Pfam" id="PF01050"/>
    </source>
</evidence>
<dbReference type="GO" id="GO:0016779">
    <property type="term" value="F:nucleotidyltransferase activity"/>
    <property type="evidence" value="ECO:0007669"/>
    <property type="project" value="InterPro"/>
</dbReference>
<dbReference type="Gene3D" id="2.60.120.10">
    <property type="entry name" value="Jelly Rolls"/>
    <property type="match status" value="1"/>
</dbReference>